<keyword evidence="1" id="KW-0732">Signal</keyword>
<dbReference type="GO" id="GO:0008233">
    <property type="term" value="F:peptidase activity"/>
    <property type="evidence" value="ECO:0007669"/>
    <property type="project" value="InterPro"/>
</dbReference>
<dbReference type="OrthoDB" id="345222at2"/>
<dbReference type="InterPro" id="IPR001096">
    <property type="entry name" value="Peptidase_C13"/>
</dbReference>
<dbReference type="Proteomes" id="UP000320160">
    <property type="component" value="Unassembled WGS sequence"/>
</dbReference>
<proteinExistence type="predicted"/>
<name>A0A553WHN3_9SPHN</name>
<protein>
    <submittedName>
        <fullName evidence="2">Peptidase C13</fullName>
    </submittedName>
</protein>
<dbReference type="Pfam" id="PF01650">
    <property type="entry name" value="Peptidase_C13"/>
    <property type="match status" value="1"/>
</dbReference>
<reference evidence="2 3" key="1">
    <citation type="submission" date="2019-07" db="EMBL/GenBank/DDBJ databases">
        <authorList>
            <person name="Park M."/>
        </authorList>
    </citation>
    <scope>NUCLEOTIDE SEQUENCE [LARGE SCALE GENOMIC DNA]</scope>
    <source>
        <strain evidence="2 3">KCTC32445</strain>
    </source>
</reference>
<organism evidence="2 3">
    <name type="scientific">Sphingorhabdus contaminans</name>
    <dbReference type="NCBI Taxonomy" id="1343899"/>
    <lineage>
        <taxon>Bacteria</taxon>
        <taxon>Pseudomonadati</taxon>
        <taxon>Pseudomonadota</taxon>
        <taxon>Alphaproteobacteria</taxon>
        <taxon>Sphingomonadales</taxon>
        <taxon>Sphingomonadaceae</taxon>
        <taxon>Sphingorhabdus</taxon>
    </lineage>
</organism>
<dbReference type="Gene3D" id="3.40.50.1460">
    <property type="match status" value="1"/>
</dbReference>
<dbReference type="EMBL" id="VKKU01000001">
    <property type="protein sequence ID" value="TSB04210.1"/>
    <property type="molecule type" value="Genomic_DNA"/>
</dbReference>
<evidence type="ECO:0000313" key="2">
    <source>
        <dbReference type="EMBL" id="TSB04210.1"/>
    </source>
</evidence>
<dbReference type="AlphaFoldDB" id="A0A553WHN3"/>
<feature type="chain" id="PRO_5021789676" evidence="1">
    <location>
        <begin position="23"/>
        <end position="309"/>
    </location>
</feature>
<feature type="signal peptide" evidence="1">
    <location>
        <begin position="1"/>
        <end position="22"/>
    </location>
</feature>
<evidence type="ECO:0000256" key="1">
    <source>
        <dbReference type="SAM" id="SignalP"/>
    </source>
</evidence>
<keyword evidence="3" id="KW-1185">Reference proteome</keyword>
<gene>
    <name evidence="2" type="ORF">FOM92_01900</name>
</gene>
<dbReference type="RefSeq" id="WP_143775082.1">
    <property type="nucleotide sequence ID" value="NZ_VKKU01000001.1"/>
</dbReference>
<evidence type="ECO:0000313" key="3">
    <source>
        <dbReference type="Proteomes" id="UP000320160"/>
    </source>
</evidence>
<comment type="caution">
    <text evidence="2">The sequence shown here is derived from an EMBL/GenBank/DDBJ whole genome shotgun (WGS) entry which is preliminary data.</text>
</comment>
<accession>A0A553WHN3</accession>
<dbReference type="GO" id="GO:0006508">
    <property type="term" value="P:proteolysis"/>
    <property type="evidence" value="ECO:0007669"/>
    <property type="project" value="InterPro"/>
</dbReference>
<sequence length="309" mass="33107">MRKRLKATVLALAMIVTNPATGQQGFNPVEAAKNGWSMEQNRSANWHLAQHKRLATAIAALQPQRNGVIDSYVVTIGLDSDPVFSKEASEAAKVLSRRYGAAGRTIYLAAGADDQSVGIPQGSPPNLATALAAVASKMNLKEDVLVLFTTSHGDPNSGLAYRDGEKGIGMIAPVRLARLLDDLGFERRMILLSACYSGVFLPLLTNENSVIVTAAASNRTSFGCAPGNDWTFFGDALINNGLRKPQTFENATAEAVSLISSWESSKQLVPSRPQIFIGDKANIWLAPLEAKMPKTDTPKVGRPAIEAFN</sequence>